<evidence type="ECO:0000313" key="3">
    <source>
        <dbReference type="Proteomes" id="UP000663851"/>
    </source>
</evidence>
<comment type="caution">
    <text evidence="2">The sequence shown here is derived from an EMBL/GenBank/DDBJ whole genome shotgun (WGS) entry which is preliminary data.</text>
</comment>
<dbReference type="AlphaFoldDB" id="A0A821DI82"/>
<evidence type="ECO:0000313" key="2">
    <source>
        <dbReference type="EMBL" id="CAF4622140.1"/>
    </source>
</evidence>
<reference evidence="2" key="1">
    <citation type="submission" date="2021-02" db="EMBL/GenBank/DDBJ databases">
        <authorList>
            <person name="Nowell W R."/>
        </authorList>
    </citation>
    <scope>NUCLEOTIDE SEQUENCE</scope>
</reference>
<dbReference type="EMBL" id="CAJOBO010015596">
    <property type="protein sequence ID" value="CAF4622140.1"/>
    <property type="molecule type" value="Genomic_DNA"/>
</dbReference>
<sequence>MRKKILGQPTPRQSQVAMSAALAGIDNDPSD</sequence>
<protein>
    <submittedName>
        <fullName evidence="2">Uncharacterized protein</fullName>
    </submittedName>
</protein>
<gene>
    <name evidence="2" type="ORF">HFQ381_LOCUS34404</name>
</gene>
<organism evidence="2 3">
    <name type="scientific">Rotaria socialis</name>
    <dbReference type="NCBI Taxonomy" id="392032"/>
    <lineage>
        <taxon>Eukaryota</taxon>
        <taxon>Metazoa</taxon>
        <taxon>Spiralia</taxon>
        <taxon>Gnathifera</taxon>
        <taxon>Rotifera</taxon>
        <taxon>Eurotatoria</taxon>
        <taxon>Bdelloidea</taxon>
        <taxon>Philodinida</taxon>
        <taxon>Philodinidae</taxon>
        <taxon>Rotaria</taxon>
    </lineage>
</organism>
<evidence type="ECO:0000256" key="1">
    <source>
        <dbReference type="SAM" id="MobiDB-lite"/>
    </source>
</evidence>
<feature type="non-terminal residue" evidence="2">
    <location>
        <position position="31"/>
    </location>
</feature>
<accession>A0A821DI82</accession>
<feature type="region of interest" description="Disordered" evidence="1">
    <location>
        <begin position="1"/>
        <end position="31"/>
    </location>
</feature>
<dbReference type="Proteomes" id="UP000663851">
    <property type="component" value="Unassembled WGS sequence"/>
</dbReference>
<name>A0A821DI82_9BILA</name>
<proteinExistence type="predicted"/>